<dbReference type="AlphaFoldDB" id="A0A7Z0J3P9"/>
<name>A0A7Z0J3P9_9MICC</name>
<proteinExistence type="predicted"/>
<dbReference type="PANTHER" id="PTHR36974:SF1">
    <property type="entry name" value="DOXX FAMILY MEMBRANE PROTEIN"/>
    <property type="match status" value="1"/>
</dbReference>
<evidence type="ECO:0000256" key="1">
    <source>
        <dbReference type="SAM" id="Phobius"/>
    </source>
</evidence>
<organism evidence="2 3">
    <name type="scientific">Nesterenkonia sandarakina</name>
    <dbReference type="NCBI Taxonomy" id="272918"/>
    <lineage>
        <taxon>Bacteria</taxon>
        <taxon>Bacillati</taxon>
        <taxon>Actinomycetota</taxon>
        <taxon>Actinomycetes</taxon>
        <taxon>Micrococcales</taxon>
        <taxon>Micrococcaceae</taxon>
        <taxon>Nesterenkonia</taxon>
    </lineage>
</organism>
<keyword evidence="1" id="KW-0812">Transmembrane</keyword>
<evidence type="ECO:0000313" key="3">
    <source>
        <dbReference type="Proteomes" id="UP000560069"/>
    </source>
</evidence>
<dbReference type="RefSeq" id="WP_179442264.1">
    <property type="nucleotide sequence ID" value="NZ_BAAALK010000002.1"/>
</dbReference>
<dbReference type="PANTHER" id="PTHR36974">
    <property type="entry name" value="MEMBRANE PROTEIN-RELATED"/>
    <property type="match status" value="1"/>
</dbReference>
<sequence length="133" mass="14561">MSSHARTTGRIFLGSALTFAGVSHLAWARKEFRAQVPEFVPLDPDTTVLASGVAEIGLGTALLFSRRHRPLVGNATGVFFAAVFPGNIAQYLHQRDGFGLDTDRKRLVRLFFQPALIGLAVWSTRRGNPQITL</sequence>
<dbReference type="EMBL" id="JACCFQ010000001">
    <property type="protein sequence ID" value="NYJ17602.1"/>
    <property type="molecule type" value="Genomic_DNA"/>
</dbReference>
<comment type="caution">
    <text evidence="2">The sequence shown here is derived from an EMBL/GenBank/DDBJ whole genome shotgun (WGS) entry which is preliminary data.</text>
</comment>
<protein>
    <submittedName>
        <fullName evidence="2">Putative membrane protein</fullName>
    </submittedName>
</protein>
<reference evidence="2 3" key="1">
    <citation type="submission" date="2020-07" db="EMBL/GenBank/DDBJ databases">
        <title>Sequencing the genomes of 1000 actinobacteria strains.</title>
        <authorList>
            <person name="Klenk H.-P."/>
        </authorList>
    </citation>
    <scope>NUCLEOTIDE SEQUENCE [LARGE SCALE GENOMIC DNA]</scope>
    <source>
        <strain evidence="2 3">DSM 15664</strain>
    </source>
</reference>
<dbReference type="Proteomes" id="UP000560069">
    <property type="component" value="Unassembled WGS sequence"/>
</dbReference>
<accession>A0A7Z0J3P9</accession>
<keyword evidence="3" id="KW-1185">Reference proteome</keyword>
<evidence type="ECO:0000313" key="2">
    <source>
        <dbReference type="EMBL" id="NYJ17602.1"/>
    </source>
</evidence>
<feature type="transmembrane region" description="Helical" evidence="1">
    <location>
        <begin position="107"/>
        <end position="124"/>
    </location>
</feature>
<keyword evidence="1" id="KW-0472">Membrane</keyword>
<feature type="transmembrane region" description="Helical" evidence="1">
    <location>
        <begin position="47"/>
        <end position="64"/>
    </location>
</feature>
<feature type="transmembrane region" description="Helical" evidence="1">
    <location>
        <begin position="71"/>
        <end position="92"/>
    </location>
</feature>
<gene>
    <name evidence="2" type="ORF">HNR11_002136</name>
</gene>
<keyword evidence="1" id="KW-1133">Transmembrane helix</keyword>